<dbReference type="OrthoDB" id="9808544at2"/>
<dbReference type="PANTHER" id="PTHR30163:SF8">
    <property type="entry name" value="LYTIC MUREIN TRANSGLYCOSYLASE"/>
    <property type="match status" value="1"/>
</dbReference>
<dbReference type="EMBL" id="QQNH01000001">
    <property type="protein sequence ID" value="RDE10486.1"/>
    <property type="molecule type" value="Genomic_DNA"/>
</dbReference>
<dbReference type="InterPro" id="IPR036365">
    <property type="entry name" value="PGBD-like_sf"/>
</dbReference>
<dbReference type="CDD" id="cd13399">
    <property type="entry name" value="Slt35-like"/>
    <property type="match status" value="1"/>
</dbReference>
<accession>A0A369W716</accession>
<dbReference type="InterPro" id="IPR036366">
    <property type="entry name" value="PGBDSf"/>
</dbReference>
<feature type="chain" id="PRO_5016595524" evidence="1">
    <location>
        <begin position="37"/>
        <end position="406"/>
    </location>
</feature>
<dbReference type="FunFam" id="1.10.8.350:FF:000001">
    <property type="entry name" value="Lytic murein transglycosylase B"/>
    <property type="match status" value="1"/>
</dbReference>
<evidence type="ECO:0000313" key="5">
    <source>
        <dbReference type="Proteomes" id="UP000253759"/>
    </source>
</evidence>
<reference evidence="5" key="1">
    <citation type="submission" date="2018-07" db="EMBL/GenBank/DDBJ databases">
        <authorList>
            <person name="Liu B.-T."/>
            <person name="Du Z."/>
        </authorList>
    </citation>
    <scope>NUCLEOTIDE SEQUENCE [LARGE SCALE GENOMIC DNA]</scope>
    <source>
        <strain evidence="5">XYN52</strain>
    </source>
</reference>
<sequence>MRKLAPQAPLRRALKFVSALTVAATMAVATTLPAYASPQSFVADLWPEAQARGVSRAIFEQAFANFTPSQRVMDLTRSQPEVTKTTGQYLASAVSSARITTGRSMRGEWSQTLNAIEQRWGVQAEVVLAIWGMETNFGSYMGGNNVIHALATLTYGDYRRDFFKNELLTALQILTAGHITPNEMVGSWAGAMGHTQFMPTSFVAYAVDFNGDGRRNIWTSIPDALASTANYLREHGWRAGETWGYEVQLPANFDYGRAWDIGKQSLAQWAAMGVTRTGGRSFPRPTDQAEIFMPAGGNGPVFLLLPNFSVIKRYNNSNNYALAVGHLADRILGTGGFVHPFPANEVGLSRNDRTEIQRLLLARGYDVGTPDGIIGSKTRAGIIAFQRANGLLADGYPSSALLARLR</sequence>
<dbReference type="InterPro" id="IPR043426">
    <property type="entry name" value="MltB-like"/>
</dbReference>
<name>A0A369W716_9HYPH</name>
<feature type="domain" description="Transglycosylase SLT" evidence="3">
    <location>
        <begin position="39"/>
        <end position="329"/>
    </location>
</feature>
<dbReference type="GO" id="GO:0009253">
    <property type="term" value="P:peptidoglycan catabolic process"/>
    <property type="evidence" value="ECO:0007669"/>
    <property type="project" value="TreeGrafter"/>
</dbReference>
<dbReference type="PANTHER" id="PTHR30163">
    <property type="entry name" value="MEMBRANE-BOUND LYTIC MUREIN TRANSGLYCOSYLASE B"/>
    <property type="match status" value="1"/>
</dbReference>
<feature type="signal peptide" evidence="1">
    <location>
        <begin position="1"/>
        <end position="36"/>
    </location>
</feature>
<evidence type="ECO:0000259" key="2">
    <source>
        <dbReference type="Pfam" id="PF01471"/>
    </source>
</evidence>
<keyword evidence="5" id="KW-1185">Reference proteome</keyword>
<dbReference type="SUPFAM" id="SSF53955">
    <property type="entry name" value="Lysozyme-like"/>
    <property type="match status" value="1"/>
</dbReference>
<dbReference type="Pfam" id="PF13406">
    <property type="entry name" value="SLT_2"/>
    <property type="match status" value="1"/>
</dbReference>
<dbReference type="AlphaFoldDB" id="A0A369W716"/>
<dbReference type="InterPro" id="IPR031304">
    <property type="entry name" value="SLT_2"/>
</dbReference>
<evidence type="ECO:0000256" key="1">
    <source>
        <dbReference type="SAM" id="SignalP"/>
    </source>
</evidence>
<organism evidence="4 5">
    <name type="scientific">Pelagibacterium lacus</name>
    <dbReference type="NCBI Taxonomy" id="2282655"/>
    <lineage>
        <taxon>Bacteria</taxon>
        <taxon>Pseudomonadati</taxon>
        <taxon>Pseudomonadota</taxon>
        <taxon>Alphaproteobacteria</taxon>
        <taxon>Hyphomicrobiales</taxon>
        <taxon>Devosiaceae</taxon>
        <taxon>Pelagibacterium</taxon>
    </lineage>
</organism>
<dbReference type="Pfam" id="PF01471">
    <property type="entry name" value="PG_binding_1"/>
    <property type="match status" value="1"/>
</dbReference>
<dbReference type="Gene3D" id="1.10.530.10">
    <property type="match status" value="1"/>
</dbReference>
<dbReference type="SUPFAM" id="SSF47090">
    <property type="entry name" value="PGBD-like"/>
    <property type="match status" value="1"/>
</dbReference>
<dbReference type="Gene3D" id="1.10.101.10">
    <property type="entry name" value="PGBD-like superfamily/PGBD"/>
    <property type="match status" value="1"/>
</dbReference>
<comment type="caution">
    <text evidence="4">The sequence shown here is derived from an EMBL/GenBank/DDBJ whole genome shotgun (WGS) entry which is preliminary data.</text>
</comment>
<evidence type="ECO:0000313" key="4">
    <source>
        <dbReference type="EMBL" id="RDE10486.1"/>
    </source>
</evidence>
<dbReference type="InterPro" id="IPR023346">
    <property type="entry name" value="Lysozyme-like_dom_sf"/>
</dbReference>
<evidence type="ECO:0000259" key="3">
    <source>
        <dbReference type="Pfam" id="PF13406"/>
    </source>
</evidence>
<dbReference type="InterPro" id="IPR011970">
    <property type="entry name" value="MltB_2"/>
</dbReference>
<feature type="domain" description="Peptidoglycan binding-like" evidence="2">
    <location>
        <begin position="350"/>
        <end position="405"/>
    </location>
</feature>
<proteinExistence type="predicted"/>
<keyword evidence="1" id="KW-0732">Signal</keyword>
<dbReference type="Gene3D" id="1.10.8.350">
    <property type="entry name" value="Bacterial muramidase"/>
    <property type="match status" value="1"/>
</dbReference>
<protein>
    <submittedName>
        <fullName evidence="4">Lytic murein transglycosylase</fullName>
    </submittedName>
</protein>
<gene>
    <name evidence="4" type="ORF">DVH29_00600</name>
</gene>
<dbReference type="GO" id="GO:0008933">
    <property type="term" value="F:peptidoglycan lytic transglycosylase activity"/>
    <property type="evidence" value="ECO:0007669"/>
    <property type="project" value="TreeGrafter"/>
</dbReference>
<dbReference type="InterPro" id="IPR002477">
    <property type="entry name" value="Peptidoglycan-bd-like"/>
</dbReference>
<dbReference type="Proteomes" id="UP000253759">
    <property type="component" value="Unassembled WGS sequence"/>
</dbReference>
<dbReference type="RefSeq" id="WP_114644206.1">
    <property type="nucleotide sequence ID" value="NZ_QQNH01000001.1"/>
</dbReference>
<dbReference type="NCBIfam" id="TIGR02283">
    <property type="entry name" value="MltB_2"/>
    <property type="match status" value="1"/>
</dbReference>